<dbReference type="EMBL" id="CAKLCM010000003">
    <property type="protein sequence ID" value="CAH0528884.1"/>
    <property type="molecule type" value="Genomic_DNA"/>
</dbReference>
<dbReference type="PANTHER" id="PTHR10907">
    <property type="entry name" value="REGUCALCIN"/>
    <property type="match status" value="1"/>
</dbReference>
<dbReference type="Gene3D" id="2.120.10.30">
    <property type="entry name" value="TolB, C-terminal domain"/>
    <property type="match status" value="1"/>
</dbReference>
<dbReference type="InterPro" id="IPR011042">
    <property type="entry name" value="6-blade_b-propeller_TolB-like"/>
</dbReference>
<accession>A0ABN8DMT1</accession>
<keyword evidence="4" id="KW-1185">Reference proteome</keyword>
<evidence type="ECO:0000259" key="2">
    <source>
        <dbReference type="Pfam" id="PF08450"/>
    </source>
</evidence>
<feature type="domain" description="SMP-30/Gluconolactonase/LRE-like region" evidence="2">
    <location>
        <begin position="19"/>
        <end position="259"/>
    </location>
</feature>
<dbReference type="RefSeq" id="WP_237485778.1">
    <property type="nucleotide sequence ID" value="NZ_CAKLCM010000003.1"/>
</dbReference>
<comment type="similarity">
    <text evidence="1">Belongs to the SMP-30/CGR1 family.</text>
</comment>
<dbReference type="SUPFAM" id="SSF63829">
    <property type="entry name" value="Calcium-dependent phosphotriesterase"/>
    <property type="match status" value="1"/>
</dbReference>
<dbReference type="GO" id="GO:0016787">
    <property type="term" value="F:hydrolase activity"/>
    <property type="evidence" value="ECO:0007669"/>
    <property type="project" value="UniProtKB-KW"/>
</dbReference>
<organism evidence="3 4">
    <name type="scientific">Vibrio hippocampi</name>
    <dbReference type="NCBI Taxonomy" id="654686"/>
    <lineage>
        <taxon>Bacteria</taxon>
        <taxon>Pseudomonadati</taxon>
        <taxon>Pseudomonadota</taxon>
        <taxon>Gammaproteobacteria</taxon>
        <taxon>Vibrionales</taxon>
        <taxon>Vibrionaceae</taxon>
        <taxon>Vibrio</taxon>
    </lineage>
</organism>
<proteinExistence type="inferred from homology"/>
<dbReference type="EC" id="3.1.1.99" evidence="3"/>
<dbReference type="PANTHER" id="PTHR10907:SF47">
    <property type="entry name" value="REGUCALCIN"/>
    <property type="match status" value="1"/>
</dbReference>
<comment type="caution">
    <text evidence="3">The sequence shown here is derived from an EMBL/GenBank/DDBJ whole genome shotgun (WGS) entry which is preliminary data.</text>
</comment>
<dbReference type="InterPro" id="IPR005511">
    <property type="entry name" value="SMP-30"/>
</dbReference>
<reference evidence="3" key="1">
    <citation type="submission" date="2021-12" db="EMBL/GenBank/DDBJ databases">
        <authorList>
            <person name="Rodrigo-Torres L."/>
            <person name="Arahal R. D."/>
            <person name="Lucena T."/>
        </authorList>
    </citation>
    <scope>NUCLEOTIDE SEQUENCE</scope>
    <source>
        <strain evidence="3">CECT 8226</strain>
    </source>
</reference>
<gene>
    <name evidence="3" type="ORF">VHP8226_02912</name>
</gene>
<protein>
    <submittedName>
        <fullName evidence="3">6-deoxy-6-sulfogluconolactonase</fullName>
        <ecNumber evidence="3">3.1.1.99</ecNumber>
    </submittedName>
</protein>
<dbReference type="InterPro" id="IPR013658">
    <property type="entry name" value="SGL"/>
</dbReference>
<evidence type="ECO:0000313" key="3">
    <source>
        <dbReference type="EMBL" id="CAH0528884.1"/>
    </source>
</evidence>
<evidence type="ECO:0000313" key="4">
    <source>
        <dbReference type="Proteomes" id="UP000838160"/>
    </source>
</evidence>
<dbReference type="Proteomes" id="UP000838160">
    <property type="component" value="Unassembled WGS sequence"/>
</dbReference>
<sequence>MSLPQSIEFETFVELEFDLAECPRWDWRNQMWMWVNICDGELWRHRDGVAECRKFDDLLGCFGMHGEQGYLLGCKSGLYYLADWQSERELIAPLVSDYPRMRYNDGRIAPGGRFVAGTRNGAKEGDQGQFHQLHHDGRVEPLPMFAWTCNGMAFSPDGEWLYWSDTGSSKIFKHRYHSQTGEYGEQQLHCDLTSYNGRPDGASVDQEGNYWVAMYAGQSVVKISPQGEVLTVIPVEMENPTMVGFGGESLDDLLVSSANGSDERGKLLIAKGVAKGQKEWVSKWTR</sequence>
<keyword evidence="3" id="KW-0378">Hydrolase</keyword>
<dbReference type="PRINTS" id="PR01790">
    <property type="entry name" value="SMP30FAMILY"/>
</dbReference>
<name>A0ABN8DMT1_9VIBR</name>
<dbReference type="Pfam" id="PF08450">
    <property type="entry name" value="SGL"/>
    <property type="match status" value="1"/>
</dbReference>
<evidence type="ECO:0000256" key="1">
    <source>
        <dbReference type="ARBA" id="ARBA00008853"/>
    </source>
</evidence>